<evidence type="ECO:0000313" key="3">
    <source>
        <dbReference type="RefSeq" id="XP_034247970.1"/>
    </source>
</evidence>
<reference evidence="3 4" key="1">
    <citation type="submission" date="2025-04" db="UniProtKB">
        <authorList>
            <consortium name="RefSeq"/>
        </authorList>
    </citation>
    <scope>IDENTIFICATION</scope>
    <source>
        <tissue evidence="3 4">Total insect</tissue>
    </source>
</reference>
<sequence length="177" mass="19445">MKSRVQSNVHLLTANAPSAKVQCHRTSNGSHSSLTNAFLKEGGALPSVLPVDDCSTDVPCKSKHPTRIRNQSLAVKKSKKEDSNDQLSTAQSASKLNTCQLEKKMEHLSSKLTKVQDILESHLIDAAETTIPSSSFDQDEDGSFSARDYTFLLLEMNGNISSLPYDPNEFSEKSFKK</sequence>
<proteinExistence type="predicted"/>
<name>A0A6P8ZSA0_THRPL</name>
<dbReference type="Proteomes" id="UP000515158">
    <property type="component" value="Unplaced"/>
</dbReference>
<evidence type="ECO:0000313" key="4">
    <source>
        <dbReference type="RefSeq" id="XP_034247971.1"/>
    </source>
</evidence>
<evidence type="ECO:0000313" key="2">
    <source>
        <dbReference type="Proteomes" id="UP000515158"/>
    </source>
</evidence>
<dbReference type="AlphaFoldDB" id="A0A6P8ZSA0"/>
<accession>A0A6P8ZSA0</accession>
<dbReference type="RefSeq" id="XP_034247970.1">
    <property type="nucleotide sequence ID" value="XM_034392079.1"/>
</dbReference>
<dbReference type="RefSeq" id="XP_034247971.1">
    <property type="nucleotide sequence ID" value="XM_034392080.1"/>
</dbReference>
<gene>
    <name evidence="3 4" type="primary">LOC117649386</name>
</gene>
<dbReference type="KEGG" id="tpal:117649386"/>
<dbReference type="OrthoDB" id="10558322at2759"/>
<protein>
    <submittedName>
        <fullName evidence="3 4">Uncharacterized protein LOC117649386</fullName>
    </submittedName>
</protein>
<feature type="region of interest" description="Disordered" evidence="1">
    <location>
        <begin position="73"/>
        <end position="92"/>
    </location>
</feature>
<keyword evidence="2" id="KW-1185">Reference proteome</keyword>
<evidence type="ECO:0000256" key="1">
    <source>
        <dbReference type="SAM" id="MobiDB-lite"/>
    </source>
</evidence>
<organism evidence="4">
    <name type="scientific">Thrips palmi</name>
    <name type="common">Melon thrips</name>
    <dbReference type="NCBI Taxonomy" id="161013"/>
    <lineage>
        <taxon>Eukaryota</taxon>
        <taxon>Metazoa</taxon>
        <taxon>Ecdysozoa</taxon>
        <taxon>Arthropoda</taxon>
        <taxon>Hexapoda</taxon>
        <taxon>Insecta</taxon>
        <taxon>Pterygota</taxon>
        <taxon>Neoptera</taxon>
        <taxon>Paraneoptera</taxon>
        <taxon>Thysanoptera</taxon>
        <taxon>Terebrantia</taxon>
        <taxon>Thripoidea</taxon>
        <taxon>Thripidae</taxon>
        <taxon>Thrips</taxon>
    </lineage>
</organism>
<dbReference type="GeneID" id="117649386"/>